<evidence type="ECO:0000256" key="7">
    <source>
        <dbReference type="RuleBase" id="RU003978"/>
    </source>
</evidence>
<evidence type="ECO:0000256" key="1">
    <source>
        <dbReference type="ARBA" id="ARBA00010537"/>
    </source>
</evidence>
<comment type="PTM">
    <text evidence="6 8">One or more lysine residues are methylated.</text>
</comment>
<evidence type="ECO:0000256" key="5">
    <source>
        <dbReference type="ARBA" id="ARBA00023274"/>
    </source>
</evidence>
<proteinExistence type="inferred from homology"/>
<comment type="subunit">
    <text evidence="6">Part of the ribosomal stalk of the 50S ribosomal subunit. Interacts with L10 and the large rRNA to form the base of the stalk. L10 forms an elongated spine to which L12 dimers bind in a sequential fashion forming a multimeric L10(L12)X complex.</text>
</comment>
<evidence type="ECO:0000259" key="9">
    <source>
        <dbReference type="Pfam" id="PF00298"/>
    </source>
</evidence>
<dbReference type="SUPFAM" id="SSF54747">
    <property type="entry name" value="Ribosomal L11/L12e N-terminal domain"/>
    <property type="match status" value="1"/>
</dbReference>
<dbReference type="GO" id="GO:0006412">
    <property type="term" value="P:translation"/>
    <property type="evidence" value="ECO:0007669"/>
    <property type="project" value="UniProtKB-UniRule"/>
</dbReference>
<gene>
    <name evidence="6" type="primary">rplK</name>
    <name evidence="11" type="ORF">A2V49_03305</name>
</gene>
<dbReference type="InterPro" id="IPR036769">
    <property type="entry name" value="Ribosomal_uL11_C_sf"/>
</dbReference>
<dbReference type="GO" id="GO:0070180">
    <property type="term" value="F:large ribosomal subunit rRNA binding"/>
    <property type="evidence" value="ECO:0007669"/>
    <property type="project" value="UniProtKB-UniRule"/>
</dbReference>
<dbReference type="PANTHER" id="PTHR11661">
    <property type="entry name" value="60S RIBOSOMAL PROTEIN L12"/>
    <property type="match status" value="1"/>
</dbReference>
<protein>
    <recommendedName>
        <fullName evidence="6">Large ribosomal subunit protein uL11</fullName>
    </recommendedName>
</protein>
<evidence type="ECO:0000313" key="11">
    <source>
        <dbReference type="EMBL" id="OGC45440.1"/>
    </source>
</evidence>
<evidence type="ECO:0000256" key="2">
    <source>
        <dbReference type="ARBA" id="ARBA00022730"/>
    </source>
</evidence>
<dbReference type="SMART" id="SM00649">
    <property type="entry name" value="RL11"/>
    <property type="match status" value="1"/>
</dbReference>
<dbReference type="InterPro" id="IPR020784">
    <property type="entry name" value="Ribosomal_uL11_N"/>
</dbReference>
<dbReference type="SUPFAM" id="SSF46906">
    <property type="entry name" value="Ribosomal protein L11, C-terminal domain"/>
    <property type="match status" value="1"/>
</dbReference>
<dbReference type="FunFam" id="3.30.1550.10:FF:000001">
    <property type="entry name" value="50S ribosomal protein L11"/>
    <property type="match status" value="1"/>
</dbReference>
<dbReference type="Gene3D" id="3.30.1550.10">
    <property type="entry name" value="Ribosomal protein L11/L12, N-terminal domain"/>
    <property type="match status" value="1"/>
</dbReference>
<evidence type="ECO:0000256" key="4">
    <source>
        <dbReference type="ARBA" id="ARBA00022980"/>
    </source>
</evidence>
<feature type="domain" description="Large ribosomal subunit protein uL11 C-terminal" evidence="9">
    <location>
        <begin position="75"/>
        <end position="143"/>
    </location>
</feature>
<dbReference type="PANTHER" id="PTHR11661:SF1">
    <property type="entry name" value="LARGE RIBOSOMAL SUBUNIT PROTEIN UL11M"/>
    <property type="match status" value="1"/>
</dbReference>
<dbReference type="CDD" id="cd00349">
    <property type="entry name" value="Ribosomal_L11"/>
    <property type="match status" value="1"/>
</dbReference>
<dbReference type="EMBL" id="MEUV01000036">
    <property type="protein sequence ID" value="OGC45440.1"/>
    <property type="molecule type" value="Genomic_DNA"/>
</dbReference>
<organism evidence="11 12">
    <name type="scientific">candidate division WWE3 bacterium RBG_19FT_COMBO_34_6</name>
    <dbReference type="NCBI Taxonomy" id="1802612"/>
    <lineage>
        <taxon>Bacteria</taxon>
        <taxon>Katanobacteria</taxon>
    </lineage>
</organism>
<comment type="caution">
    <text evidence="11">The sequence shown here is derived from an EMBL/GenBank/DDBJ whole genome shotgun (WGS) entry which is preliminary data.</text>
</comment>
<evidence type="ECO:0000313" key="12">
    <source>
        <dbReference type="Proteomes" id="UP000178615"/>
    </source>
</evidence>
<dbReference type="Pfam" id="PF00298">
    <property type="entry name" value="Ribosomal_L11"/>
    <property type="match status" value="1"/>
</dbReference>
<keyword evidence="5 6" id="KW-0687">Ribonucleoprotein</keyword>
<accession>A0A1F4UKV1</accession>
<comment type="similarity">
    <text evidence="1 6 7">Belongs to the universal ribosomal protein uL11 family.</text>
</comment>
<comment type="function">
    <text evidence="6 8">Forms part of the ribosomal stalk which helps the ribosome interact with GTP-bound translation factors.</text>
</comment>
<dbReference type="InterPro" id="IPR020785">
    <property type="entry name" value="Ribosomal_uL11_CS"/>
</dbReference>
<dbReference type="Gene3D" id="1.10.10.250">
    <property type="entry name" value="Ribosomal protein L11, C-terminal domain"/>
    <property type="match status" value="1"/>
</dbReference>
<evidence type="ECO:0000256" key="3">
    <source>
        <dbReference type="ARBA" id="ARBA00022884"/>
    </source>
</evidence>
<reference evidence="11 12" key="1">
    <citation type="journal article" date="2016" name="Nat. Commun.">
        <title>Thousands of microbial genomes shed light on interconnected biogeochemical processes in an aquifer system.</title>
        <authorList>
            <person name="Anantharaman K."/>
            <person name="Brown C.T."/>
            <person name="Hug L.A."/>
            <person name="Sharon I."/>
            <person name="Castelle C.J."/>
            <person name="Probst A.J."/>
            <person name="Thomas B.C."/>
            <person name="Singh A."/>
            <person name="Wilkins M.J."/>
            <person name="Karaoz U."/>
            <person name="Brodie E.L."/>
            <person name="Williams K.H."/>
            <person name="Hubbard S.S."/>
            <person name="Banfield J.F."/>
        </authorList>
    </citation>
    <scope>NUCLEOTIDE SEQUENCE [LARGE SCALE GENOMIC DNA]</scope>
</reference>
<dbReference type="InterPro" id="IPR006519">
    <property type="entry name" value="Ribosomal_uL11_bac-typ"/>
</dbReference>
<dbReference type="InterPro" id="IPR036796">
    <property type="entry name" value="Ribosomal_uL11_N_sf"/>
</dbReference>
<dbReference type="NCBIfam" id="TIGR01632">
    <property type="entry name" value="L11_bact"/>
    <property type="match status" value="1"/>
</dbReference>
<dbReference type="HAMAP" id="MF_00736">
    <property type="entry name" value="Ribosomal_uL11"/>
    <property type="match status" value="1"/>
</dbReference>
<keyword evidence="6 8" id="KW-0488">Methylation</keyword>
<name>A0A1F4UKV1_UNCKA</name>
<dbReference type="InterPro" id="IPR000911">
    <property type="entry name" value="Ribosomal_uL11"/>
</dbReference>
<sequence length="145" mass="15713">MAEKKQKKIKAIVKLNVPAGKATPAPPVGPALGQHGVALMDFCKEFNAKTAKMGDDIIPVVLTVYEDRSFTFITKTPITSALIKKALQIQKGSSVPNKDKVGKITKAQIMEIIKIKLPDLNTKDEQEAIKIISGTARSMGVEVEK</sequence>
<dbReference type="GO" id="GO:0022625">
    <property type="term" value="C:cytosolic large ribosomal subunit"/>
    <property type="evidence" value="ECO:0007669"/>
    <property type="project" value="TreeGrafter"/>
</dbReference>
<dbReference type="AlphaFoldDB" id="A0A1F4UKV1"/>
<feature type="domain" description="Large ribosomal subunit protein uL11 N-terminal" evidence="10">
    <location>
        <begin position="13"/>
        <end position="70"/>
    </location>
</feature>
<keyword evidence="4 6" id="KW-0689">Ribosomal protein</keyword>
<dbReference type="PROSITE" id="PS00359">
    <property type="entry name" value="RIBOSOMAL_L11"/>
    <property type="match status" value="1"/>
</dbReference>
<dbReference type="GO" id="GO:0003735">
    <property type="term" value="F:structural constituent of ribosome"/>
    <property type="evidence" value="ECO:0007669"/>
    <property type="project" value="InterPro"/>
</dbReference>
<dbReference type="InterPro" id="IPR020783">
    <property type="entry name" value="Ribosomal_uL11_C"/>
</dbReference>
<evidence type="ECO:0000259" key="10">
    <source>
        <dbReference type="Pfam" id="PF03946"/>
    </source>
</evidence>
<dbReference type="Pfam" id="PF03946">
    <property type="entry name" value="Ribosomal_L11_N"/>
    <property type="match status" value="1"/>
</dbReference>
<dbReference type="Proteomes" id="UP000178615">
    <property type="component" value="Unassembled WGS sequence"/>
</dbReference>
<evidence type="ECO:0000256" key="8">
    <source>
        <dbReference type="RuleBase" id="RU003979"/>
    </source>
</evidence>
<keyword evidence="2 6" id="KW-0699">rRNA-binding</keyword>
<keyword evidence="3 6" id="KW-0694">RNA-binding</keyword>
<evidence type="ECO:0000256" key="6">
    <source>
        <dbReference type="HAMAP-Rule" id="MF_00736"/>
    </source>
</evidence>